<protein>
    <recommendedName>
        <fullName evidence="1">PROCN domain-containing protein</fullName>
    </recommendedName>
</protein>
<gene>
    <name evidence="2" type="ORF">M378DRAFT_89903</name>
</gene>
<dbReference type="GO" id="GO:0097157">
    <property type="term" value="F:pre-mRNA intronic binding"/>
    <property type="evidence" value="ECO:0007669"/>
    <property type="project" value="TreeGrafter"/>
</dbReference>
<proteinExistence type="predicted"/>
<evidence type="ECO:0000313" key="3">
    <source>
        <dbReference type="Proteomes" id="UP000054549"/>
    </source>
</evidence>
<dbReference type="OrthoDB" id="3031306at2759"/>
<dbReference type="GO" id="GO:0030623">
    <property type="term" value="F:U5 snRNA binding"/>
    <property type="evidence" value="ECO:0007669"/>
    <property type="project" value="TreeGrafter"/>
</dbReference>
<dbReference type="AlphaFoldDB" id="A0A0C2WIX7"/>
<name>A0A0C2WIX7_AMAMK</name>
<evidence type="ECO:0000313" key="2">
    <source>
        <dbReference type="EMBL" id="KIL56073.1"/>
    </source>
</evidence>
<keyword evidence="3" id="KW-1185">Reference proteome</keyword>
<dbReference type="PANTHER" id="PTHR11140">
    <property type="entry name" value="PRE-MRNA SPLICING FACTOR PRP8"/>
    <property type="match status" value="1"/>
</dbReference>
<feature type="domain" description="PROCN" evidence="1">
    <location>
        <begin position="81"/>
        <end position="117"/>
    </location>
</feature>
<dbReference type="InterPro" id="IPR027652">
    <property type="entry name" value="PRP8"/>
</dbReference>
<evidence type="ECO:0000259" key="1">
    <source>
        <dbReference type="Pfam" id="PF08083"/>
    </source>
</evidence>
<dbReference type="STRING" id="946122.A0A0C2WIX7"/>
<dbReference type="GO" id="GO:0000244">
    <property type="term" value="P:spliceosomal tri-snRNP complex assembly"/>
    <property type="evidence" value="ECO:0007669"/>
    <property type="project" value="TreeGrafter"/>
</dbReference>
<dbReference type="Proteomes" id="UP000054549">
    <property type="component" value="Unassembled WGS sequence"/>
</dbReference>
<accession>A0A0C2WIX7</accession>
<dbReference type="InParanoid" id="A0A0C2WIX7"/>
<reference evidence="2 3" key="1">
    <citation type="submission" date="2014-04" db="EMBL/GenBank/DDBJ databases">
        <title>Evolutionary Origins and Diversification of the Mycorrhizal Mutualists.</title>
        <authorList>
            <consortium name="DOE Joint Genome Institute"/>
            <consortium name="Mycorrhizal Genomics Consortium"/>
            <person name="Kohler A."/>
            <person name="Kuo A."/>
            <person name="Nagy L.G."/>
            <person name="Floudas D."/>
            <person name="Copeland A."/>
            <person name="Barry K.W."/>
            <person name="Cichocki N."/>
            <person name="Veneault-Fourrey C."/>
            <person name="LaButti K."/>
            <person name="Lindquist E.A."/>
            <person name="Lipzen A."/>
            <person name="Lundell T."/>
            <person name="Morin E."/>
            <person name="Murat C."/>
            <person name="Riley R."/>
            <person name="Ohm R."/>
            <person name="Sun H."/>
            <person name="Tunlid A."/>
            <person name="Henrissat B."/>
            <person name="Grigoriev I.V."/>
            <person name="Hibbett D.S."/>
            <person name="Martin F."/>
        </authorList>
    </citation>
    <scope>NUCLEOTIDE SEQUENCE [LARGE SCALE GENOMIC DNA]</scope>
    <source>
        <strain evidence="2 3">Koide BX008</strain>
    </source>
</reference>
<sequence length="142" mass="16106">SVQISPYHSSKNVYIRIDDLDLPEFYFDPLINPISLCGYPPKNMPLVSHDGIFGPHSAESSAFSQCSQKWSTAHFCCSSYASPVNTLITKERKKSRFGNGFHLCRKILRLPKLVADAPSRQCRCIPAHRCAPIYLCSYWCFD</sequence>
<dbReference type="InterPro" id="IPR012592">
    <property type="entry name" value="PROCN"/>
</dbReference>
<dbReference type="Pfam" id="PF08083">
    <property type="entry name" value="PROCN"/>
    <property type="match status" value="1"/>
</dbReference>
<dbReference type="GO" id="GO:0030619">
    <property type="term" value="F:U1 snRNA binding"/>
    <property type="evidence" value="ECO:0007669"/>
    <property type="project" value="TreeGrafter"/>
</dbReference>
<dbReference type="GO" id="GO:0030620">
    <property type="term" value="F:U2 snRNA binding"/>
    <property type="evidence" value="ECO:0007669"/>
    <property type="project" value="TreeGrafter"/>
</dbReference>
<dbReference type="PANTHER" id="PTHR11140:SF0">
    <property type="entry name" value="PRE-MRNA-PROCESSING-SPLICING FACTOR 8"/>
    <property type="match status" value="1"/>
</dbReference>
<dbReference type="GO" id="GO:0071013">
    <property type="term" value="C:catalytic step 2 spliceosome"/>
    <property type="evidence" value="ECO:0007669"/>
    <property type="project" value="TreeGrafter"/>
</dbReference>
<feature type="non-terminal residue" evidence="2">
    <location>
        <position position="1"/>
    </location>
</feature>
<organism evidence="2 3">
    <name type="scientific">Amanita muscaria (strain Koide BX008)</name>
    <dbReference type="NCBI Taxonomy" id="946122"/>
    <lineage>
        <taxon>Eukaryota</taxon>
        <taxon>Fungi</taxon>
        <taxon>Dikarya</taxon>
        <taxon>Basidiomycota</taxon>
        <taxon>Agaricomycotina</taxon>
        <taxon>Agaricomycetes</taxon>
        <taxon>Agaricomycetidae</taxon>
        <taxon>Agaricales</taxon>
        <taxon>Pluteineae</taxon>
        <taxon>Amanitaceae</taxon>
        <taxon>Amanita</taxon>
    </lineage>
</organism>
<dbReference type="EMBL" id="KN818449">
    <property type="protein sequence ID" value="KIL56073.1"/>
    <property type="molecule type" value="Genomic_DNA"/>
</dbReference>
<dbReference type="HOGENOM" id="CLU_151662_0_0_1"/>
<dbReference type="GO" id="GO:0005682">
    <property type="term" value="C:U5 snRNP"/>
    <property type="evidence" value="ECO:0007669"/>
    <property type="project" value="TreeGrafter"/>
</dbReference>
<dbReference type="GO" id="GO:0017070">
    <property type="term" value="F:U6 snRNA binding"/>
    <property type="evidence" value="ECO:0007669"/>
    <property type="project" value="TreeGrafter"/>
</dbReference>